<sequence>MVMYVKKRDGRQERVAFDKITARVNKLCYGLDTNYVDSAAVAQRVISGVYEGVTTQELDNLAAETAAYMTTKHPDYALLAARIAISNLHKETKKQFSAVVHDLYHYVNPKTEKHSPKIAKETYEIVMKNAERLDSAIIYDRDFNYNYFGFKTLERSYLLKLDNNVAERPQHLVMRVSIGIHGEDIDAAIETYNYMSEKYFTHASPTLFNAGTPNPQLSSCFLVSIKEDSIDGIYDTLKTCALISKSAGGIGLNVHKIRASGSYIAGTNGTSNGLIPMLRVYNNTARYVDQGGNKRPGAFAIYLEPWHFDIFDFLDLRKNTGKEESRARDLFYALWISDLFMKRVERDEDWSLFCPAEAPGLEDAWGKEFERLYVSYERKGLARKTIKAQKLWYAILDAQIETGNPFMLYKDACNRKSNQQNLGTIKSSNLCCEIVEYSSPEEVAVCNLASLALPTFVTSQDHFNFEELHKVTKILTKNLNKVIDINYYPIEEARRSNMRHRPIGLGVQGLADAFIKMRMPFESQAAIDLNKKIFETIYHAALEASCEIAQRDGPYSTYEGSPVSKGILQYDMWGVQPSDLWNWDELKEKIARHGIRNSLLVAPMPTASTSQILGFNECFEPYTSNIYTRRVLAGEFQIVNPWLLKDLVELGLWNDSLKNRIIADSGSIQAIPSIPKELKELYKTVWEIKQKVIIDMAADRGAFIDQSQSLNIFIAEPSYPKLTSMHFYGWKKGLKTGMYYLRTRPAADAIKFTVDQLSLQMEANAIDEAKLQCSIDNKDDCMMCSG</sequence>
<evidence type="ECO:0000256" key="8">
    <source>
        <dbReference type="ARBA" id="ARBA00023157"/>
    </source>
</evidence>
<keyword evidence="5 11" id="KW-0067">ATP-binding</keyword>
<dbReference type="InterPro" id="IPR008926">
    <property type="entry name" value="RNR_R1-su_N"/>
</dbReference>
<dbReference type="InterPro" id="IPR013509">
    <property type="entry name" value="RNR_lsu_N"/>
</dbReference>
<dbReference type="FunCoup" id="A0A1Y1Y5U6">
    <property type="interactions" value="989"/>
</dbReference>
<evidence type="ECO:0000256" key="6">
    <source>
        <dbReference type="ARBA" id="ARBA00023002"/>
    </source>
</evidence>
<evidence type="ECO:0000256" key="5">
    <source>
        <dbReference type="ARBA" id="ARBA00022840"/>
    </source>
</evidence>
<dbReference type="NCBIfam" id="TIGR02506">
    <property type="entry name" value="NrdE_NrdA"/>
    <property type="match status" value="1"/>
</dbReference>
<comment type="similarity">
    <text evidence="1 12">Belongs to the ribonucleoside diphosphate reductase large chain family.</text>
</comment>
<keyword evidence="8" id="KW-1015">Disulfide bond</keyword>
<dbReference type="Gene3D" id="3.20.70.20">
    <property type="match status" value="1"/>
</dbReference>
<name>A0A1Y1Y5U6_9FUNG</name>
<proteinExistence type="inferred from homology"/>
<evidence type="ECO:0000256" key="10">
    <source>
        <dbReference type="ARBA" id="ARBA00047754"/>
    </source>
</evidence>
<organism evidence="14 15">
    <name type="scientific">Basidiobolus meristosporus CBS 931.73</name>
    <dbReference type="NCBI Taxonomy" id="1314790"/>
    <lineage>
        <taxon>Eukaryota</taxon>
        <taxon>Fungi</taxon>
        <taxon>Fungi incertae sedis</taxon>
        <taxon>Zoopagomycota</taxon>
        <taxon>Entomophthoromycotina</taxon>
        <taxon>Basidiobolomycetes</taxon>
        <taxon>Basidiobolales</taxon>
        <taxon>Basidiobolaceae</taxon>
        <taxon>Basidiobolus</taxon>
    </lineage>
</organism>
<evidence type="ECO:0000256" key="7">
    <source>
        <dbReference type="ARBA" id="ARBA00023116"/>
    </source>
</evidence>
<dbReference type="InterPro" id="IPR013346">
    <property type="entry name" value="NrdE_NrdA_C"/>
</dbReference>
<dbReference type="AlphaFoldDB" id="A0A1Y1Y5U6"/>
<protein>
    <recommendedName>
        <fullName evidence="2 12">Ribonucleoside-diphosphate reductase</fullName>
        <ecNumber evidence="2 12">1.17.4.1</ecNumber>
    </recommendedName>
</protein>
<evidence type="ECO:0000256" key="4">
    <source>
        <dbReference type="ARBA" id="ARBA00022741"/>
    </source>
</evidence>
<dbReference type="Pfam" id="PF00317">
    <property type="entry name" value="Ribonuc_red_lgN"/>
    <property type="match status" value="1"/>
</dbReference>
<dbReference type="UniPathway" id="UPA00326"/>
<keyword evidence="7 12" id="KW-0215">Deoxyribonucleotide synthesis</keyword>
<dbReference type="EC" id="1.17.4.1" evidence="2 12"/>
<dbReference type="InParanoid" id="A0A1Y1Y5U6"/>
<evidence type="ECO:0000256" key="2">
    <source>
        <dbReference type="ARBA" id="ARBA00012274"/>
    </source>
</evidence>
<dbReference type="GO" id="GO:0009263">
    <property type="term" value="P:deoxyribonucleotide biosynthetic process"/>
    <property type="evidence" value="ECO:0007669"/>
    <property type="project" value="UniProtKB-KW"/>
</dbReference>
<reference evidence="14 15" key="1">
    <citation type="submission" date="2016-07" db="EMBL/GenBank/DDBJ databases">
        <title>Pervasive Adenine N6-methylation of Active Genes in Fungi.</title>
        <authorList>
            <consortium name="DOE Joint Genome Institute"/>
            <person name="Mondo S.J."/>
            <person name="Dannebaum R.O."/>
            <person name="Kuo R.C."/>
            <person name="Labutti K."/>
            <person name="Haridas S."/>
            <person name="Kuo A."/>
            <person name="Salamov A."/>
            <person name="Ahrendt S.R."/>
            <person name="Lipzen A."/>
            <person name="Sullivan W."/>
            <person name="Andreopoulos W.B."/>
            <person name="Clum A."/>
            <person name="Lindquist E."/>
            <person name="Daum C."/>
            <person name="Ramamoorthy G.K."/>
            <person name="Gryganskyi A."/>
            <person name="Culley D."/>
            <person name="Magnuson J.K."/>
            <person name="James T.Y."/>
            <person name="O'Malley M.A."/>
            <person name="Stajich J.E."/>
            <person name="Spatafora J.W."/>
            <person name="Visel A."/>
            <person name="Grigoriev I.V."/>
        </authorList>
    </citation>
    <scope>NUCLEOTIDE SEQUENCE [LARGE SCALE GENOMIC DNA]</scope>
    <source>
        <strain evidence="14 15">CBS 931.73</strain>
    </source>
</reference>
<dbReference type="STRING" id="1314790.A0A1Y1Y5U6"/>
<comment type="function">
    <text evidence="9 12">Provides the precursors necessary for DNA synthesis. Catalyzes the biosynthesis of deoxyribonucleotides from the corresponding ribonucleotides.</text>
</comment>
<dbReference type="EMBL" id="MCFE01000237">
    <property type="protein sequence ID" value="ORX93401.1"/>
    <property type="molecule type" value="Genomic_DNA"/>
</dbReference>
<keyword evidence="15" id="KW-1185">Reference proteome</keyword>
<dbReference type="InterPro" id="IPR039718">
    <property type="entry name" value="Rrm1"/>
</dbReference>
<evidence type="ECO:0000256" key="3">
    <source>
        <dbReference type="ARBA" id="ARBA00022533"/>
    </source>
</evidence>
<feature type="domain" description="ATP-cone" evidence="13">
    <location>
        <begin position="3"/>
        <end position="94"/>
    </location>
</feature>
<dbReference type="GO" id="GO:0005524">
    <property type="term" value="F:ATP binding"/>
    <property type="evidence" value="ECO:0007669"/>
    <property type="project" value="UniProtKB-UniRule"/>
</dbReference>
<accession>A0A1Y1Y5U6</accession>
<dbReference type="CDD" id="cd01679">
    <property type="entry name" value="RNR_I"/>
    <property type="match status" value="1"/>
</dbReference>
<dbReference type="SUPFAM" id="SSF51998">
    <property type="entry name" value="PFL-like glycyl radical enzymes"/>
    <property type="match status" value="1"/>
</dbReference>
<evidence type="ECO:0000256" key="9">
    <source>
        <dbReference type="ARBA" id="ARBA00024942"/>
    </source>
</evidence>
<dbReference type="InterPro" id="IPR005144">
    <property type="entry name" value="ATP-cone_dom"/>
</dbReference>
<dbReference type="GO" id="GO:0005971">
    <property type="term" value="C:ribonucleoside-diphosphate reductase complex"/>
    <property type="evidence" value="ECO:0007669"/>
    <property type="project" value="TreeGrafter"/>
</dbReference>
<evidence type="ECO:0000256" key="12">
    <source>
        <dbReference type="RuleBase" id="RU003410"/>
    </source>
</evidence>
<keyword evidence="3" id="KW-0021">Allosteric enzyme</keyword>
<comment type="catalytic activity">
    <reaction evidence="10 12">
        <text>a 2'-deoxyribonucleoside 5'-diphosphate + [thioredoxin]-disulfide + H2O = a ribonucleoside 5'-diphosphate + [thioredoxin]-dithiol</text>
        <dbReference type="Rhea" id="RHEA:23252"/>
        <dbReference type="Rhea" id="RHEA-COMP:10698"/>
        <dbReference type="Rhea" id="RHEA-COMP:10700"/>
        <dbReference type="ChEBI" id="CHEBI:15377"/>
        <dbReference type="ChEBI" id="CHEBI:29950"/>
        <dbReference type="ChEBI" id="CHEBI:50058"/>
        <dbReference type="ChEBI" id="CHEBI:57930"/>
        <dbReference type="ChEBI" id="CHEBI:73316"/>
        <dbReference type="EC" id="1.17.4.1"/>
    </reaction>
</comment>
<dbReference type="FunFam" id="3.20.70.20:FF:000001">
    <property type="entry name" value="Ribonucleoside-diphosphate reductase"/>
    <property type="match status" value="1"/>
</dbReference>
<dbReference type="InterPro" id="IPR000788">
    <property type="entry name" value="RNR_lg_C"/>
</dbReference>
<dbReference type="PANTHER" id="PTHR11573">
    <property type="entry name" value="RIBONUCLEOSIDE-DIPHOSPHATE REDUCTASE LARGE CHAIN"/>
    <property type="match status" value="1"/>
</dbReference>
<evidence type="ECO:0000313" key="15">
    <source>
        <dbReference type="Proteomes" id="UP000193498"/>
    </source>
</evidence>
<dbReference type="PROSITE" id="PS00089">
    <property type="entry name" value="RIBORED_LARGE"/>
    <property type="match status" value="1"/>
</dbReference>
<dbReference type="PANTHER" id="PTHR11573:SF6">
    <property type="entry name" value="RIBONUCLEOSIDE-DIPHOSPHATE REDUCTASE LARGE SUBUNIT"/>
    <property type="match status" value="1"/>
</dbReference>
<evidence type="ECO:0000313" key="14">
    <source>
        <dbReference type="EMBL" id="ORX93401.1"/>
    </source>
</evidence>
<dbReference type="SUPFAM" id="SSF48168">
    <property type="entry name" value="R1 subunit of ribonucleotide reductase, N-terminal domain"/>
    <property type="match status" value="1"/>
</dbReference>
<dbReference type="Proteomes" id="UP000193498">
    <property type="component" value="Unassembled WGS sequence"/>
</dbReference>
<evidence type="ECO:0000259" key="13">
    <source>
        <dbReference type="PROSITE" id="PS51161"/>
    </source>
</evidence>
<gene>
    <name evidence="14" type="ORF">K493DRAFT_316035</name>
</gene>
<keyword evidence="4 11" id="KW-0547">Nucleotide-binding</keyword>
<evidence type="ECO:0000256" key="1">
    <source>
        <dbReference type="ARBA" id="ARBA00010406"/>
    </source>
</evidence>
<dbReference type="PROSITE" id="PS51161">
    <property type="entry name" value="ATP_CONE"/>
    <property type="match status" value="1"/>
</dbReference>
<keyword evidence="6 12" id="KW-0560">Oxidoreductase</keyword>
<dbReference type="OrthoDB" id="3000483at2759"/>
<evidence type="ECO:0000256" key="11">
    <source>
        <dbReference type="PROSITE-ProRule" id="PRU00492"/>
    </source>
</evidence>
<dbReference type="PRINTS" id="PR01183">
    <property type="entry name" value="RIBORDTASEM1"/>
</dbReference>
<dbReference type="Pfam" id="PF03477">
    <property type="entry name" value="ATP-cone"/>
    <property type="match status" value="1"/>
</dbReference>
<dbReference type="Pfam" id="PF02867">
    <property type="entry name" value="Ribonuc_red_lgC"/>
    <property type="match status" value="1"/>
</dbReference>
<comment type="caution">
    <text evidence="14">The sequence shown here is derived from an EMBL/GenBank/DDBJ whole genome shotgun (WGS) entry which is preliminary data.</text>
</comment>
<dbReference type="GO" id="GO:0004748">
    <property type="term" value="F:ribonucleoside-diphosphate reductase activity, thioredoxin disulfide as acceptor"/>
    <property type="evidence" value="ECO:0007669"/>
    <property type="project" value="UniProtKB-EC"/>
</dbReference>